<dbReference type="SMART" id="SM00344">
    <property type="entry name" value="HTH_ASNC"/>
    <property type="match status" value="1"/>
</dbReference>
<evidence type="ECO:0000256" key="2">
    <source>
        <dbReference type="ARBA" id="ARBA00023125"/>
    </source>
</evidence>
<dbReference type="Gene3D" id="3.30.70.920">
    <property type="match status" value="1"/>
</dbReference>
<keyword evidence="1" id="KW-0805">Transcription regulation</keyword>
<dbReference type="CDD" id="cd00090">
    <property type="entry name" value="HTH_ARSR"/>
    <property type="match status" value="1"/>
</dbReference>
<dbReference type="Gene3D" id="1.10.10.10">
    <property type="entry name" value="Winged helix-like DNA-binding domain superfamily/Winged helix DNA-binding domain"/>
    <property type="match status" value="1"/>
</dbReference>
<dbReference type="InterPro" id="IPR036390">
    <property type="entry name" value="WH_DNA-bd_sf"/>
</dbReference>
<protein>
    <submittedName>
        <fullName evidence="5">AsnC-type helix-turn-helix domain protein</fullName>
    </submittedName>
</protein>
<dbReference type="InterPro" id="IPR036388">
    <property type="entry name" value="WH-like_DNA-bd_sf"/>
</dbReference>
<keyword evidence="3" id="KW-0804">Transcription</keyword>
<dbReference type="GO" id="GO:0043565">
    <property type="term" value="F:sequence-specific DNA binding"/>
    <property type="evidence" value="ECO:0007669"/>
    <property type="project" value="InterPro"/>
</dbReference>
<dbReference type="GO" id="GO:0006355">
    <property type="term" value="P:regulation of DNA-templated transcription"/>
    <property type="evidence" value="ECO:0007669"/>
    <property type="project" value="UniProtKB-ARBA"/>
</dbReference>
<dbReference type="OrthoDB" id="166264at2"/>
<feature type="domain" description="HTH asnC-type" evidence="4">
    <location>
        <begin position="3"/>
        <end position="64"/>
    </location>
</feature>
<evidence type="ECO:0000256" key="1">
    <source>
        <dbReference type="ARBA" id="ARBA00023015"/>
    </source>
</evidence>
<dbReference type="PANTHER" id="PTHR30154">
    <property type="entry name" value="LEUCINE-RESPONSIVE REGULATORY PROTEIN"/>
    <property type="match status" value="1"/>
</dbReference>
<dbReference type="InterPro" id="IPR011991">
    <property type="entry name" value="ArsR-like_HTH"/>
</dbReference>
<proteinExistence type="predicted"/>
<dbReference type="RefSeq" id="WP_057397951.1">
    <property type="nucleotide sequence ID" value="NZ_LJXB01000076.1"/>
</dbReference>
<dbReference type="PRINTS" id="PR00033">
    <property type="entry name" value="HTHASNC"/>
</dbReference>
<dbReference type="PROSITE" id="PS50956">
    <property type="entry name" value="HTH_ASNC_2"/>
    <property type="match status" value="1"/>
</dbReference>
<name>A0A0P8Z3C2_PSEFL</name>
<evidence type="ECO:0000256" key="3">
    <source>
        <dbReference type="ARBA" id="ARBA00023163"/>
    </source>
</evidence>
<sequence>MKLDTIDLHILRVLQQEGSLHNLELAKRVALSASPCSRRVRELEVNGVIDRYVAVVNPDKIGKSITLFARVWLKSQGAEAIEQFSSLVHSLPEVLECHLMASECHFLLKVVVPDLDAFGLFQLTYLGNAHGVRSVKTEVPMKTLKSTTALPLQKGILSGQ</sequence>
<organism evidence="5 6">
    <name type="scientific">Pseudomonas fluorescens</name>
    <dbReference type="NCBI Taxonomy" id="294"/>
    <lineage>
        <taxon>Bacteria</taxon>
        <taxon>Pseudomonadati</taxon>
        <taxon>Pseudomonadota</taxon>
        <taxon>Gammaproteobacteria</taxon>
        <taxon>Pseudomonadales</taxon>
        <taxon>Pseudomonadaceae</taxon>
        <taxon>Pseudomonas</taxon>
    </lineage>
</organism>
<comment type="caution">
    <text evidence="5">The sequence shown here is derived from an EMBL/GenBank/DDBJ whole genome shotgun (WGS) entry which is preliminary data.</text>
</comment>
<dbReference type="Pfam" id="PF01037">
    <property type="entry name" value="AsnC_trans_reg"/>
    <property type="match status" value="1"/>
</dbReference>
<dbReference type="PANTHER" id="PTHR30154:SF34">
    <property type="entry name" value="TRANSCRIPTIONAL REGULATOR AZLB"/>
    <property type="match status" value="1"/>
</dbReference>
<keyword evidence="2" id="KW-0238">DNA-binding</keyword>
<dbReference type="GO" id="GO:0043200">
    <property type="term" value="P:response to amino acid"/>
    <property type="evidence" value="ECO:0007669"/>
    <property type="project" value="TreeGrafter"/>
</dbReference>
<dbReference type="SUPFAM" id="SSF46785">
    <property type="entry name" value="Winged helix' DNA-binding domain"/>
    <property type="match status" value="1"/>
</dbReference>
<dbReference type="Pfam" id="PF13412">
    <property type="entry name" value="HTH_24"/>
    <property type="match status" value="1"/>
</dbReference>
<dbReference type="InterPro" id="IPR019887">
    <property type="entry name" value="Tscrpt_reg_AsnC/Lrp_C"/>
</dbReference>
<evidence type="ECO:0000313" key="5">
    <source>
        <dbReference type="EMBL" id="KPU59407.1"/>
    </source>
</evidence>
<evidence type="ECO:0000259" key="4">
    <source>
        <dbReference type="PROSITE" id="PS50956"/>
    </source>
</evidence>
<dbReference type="Proteomes" id="UP000050349">
    <property type="component" value="Unassembled WGS sequence"/>
</dbReference>
<dbReference type="SUPFAM" id="SSF54909">
    <property type="entry name" value="Dimeric alpha+beta barrel"/>
    <property type="match status" value="1"/>
</dbReference>
<dbReference type="GO" id="GO:0005829">
    <property type="term" value="C:cytosol"/>
    <property type="evidence" value="ECO:0007669"/>
    <property type="project" value="TreeGrafter"/>
</dbReference>
<dbReference type="InterPro" id="IPR019888">
    <property type="entry name" value="Tscrpt_reg_AsnC-like"/>
</dbReference>
<dbReference type="AlphaFoldDB" id="A0A0P8Z3C2"/>
<dbReference type="InterPro" id="IPR000485">
    <property type="entry name" value="AsnC-type_HTH_dom"/>
</dbReference>
<dbReference type="PATRIC" id="fig|294.162.peg.2871"/>
<reference evidence="5 6" key="1">
    <citation type="submission" date="2015-09" db="EMBL/GenBank/DDBJ databases">
        <authorList>
            <person name="Jackson K.R."/>
            <person name="Lunt B.L."/>
            <person name="Fisher J.N.B."/>
            <person name="Gardner A.V."/>
            <person name="Bailey M.E."/>
            <person name="Deus L.M."/>
            <person name="Earl A.S."/>
            <person name="Gibby P.D."/>
            <person name="Hartmann K.A."/>
            <person name="Liu J.E."/>
            <person name="Manci A.M."/>
            <person name="Nielsen D.A."/>
            <person name="Solomon M.B."/>
            <person name="Breakwell D.P."/>
            <person name="Burnett S.H."/>
            <person name="Grose J.H."/>
        </authorList>
    </citation>
    <scope>NUCLEOTIDE SEQUENCE [LARGE SCALE GENOMIC DNA]</scope>
    <source>
        <strain evidence="5 6">S613</strain>
    </source>
</reference>
<gene>
    <name evidence="5" type="ORF">AN403_3088</name>
</gene>
<dbReference type="EMBL" id="LJXB01000076">
    <property type="protein sequence ID" value="KPU59407.1"/>
    <property type="molecule type" value="Genomic_DNA"/>
</dbReference>
<dbReference type="InterPro" id="IPR011008">
    <property type="entry name" value="Dimeric_a/b-barrel"/>
</dbReference>
<accession>A0A0P8Z3C2</accession>
<evidence type="ECO:0000313" key="6">
    <source>
        <dbReference type="Proteomes" id="UP000050349"/>
    </source>
</evidence>